<reference evidence="1 2" key="1">
    <citation type="submission" date="2023-01" db="EMBL/GenBank/DDBJ databases">
        <title>Novel diversity within Roseofilum (Cyanobacteria; Desertifilaceae) from marine benthic mats with descriptions of four novel species.</title>
        <authorList>
            <person name="Wang Y."/>
            <person name="Berthold D.E."/>
            <person name="Hu J."/>
            <person name="Lefler F.W."/>
            <person name="Laughinghouse H.D. IV."/>
        </authorList>
    </citation>
    <scope>NUCLEOTIDE SEQUENCE [LARGE SCALE GENOMIC DNA]</scope>
    <source>
        <strain evidence="1 2">BLCC-M114</strain>
    </source>
</reference>
<dbReference type="Proteomes" id="UP001235849">
    <property type="component" value="Unassembled WGS sequence"/>
</dbReference>
<sequence length="64" mass="7307">MDKQICVLSCGHKYLTFGDRLSIGFKCDRASVVFCGAIVHPSCDRTHQLVFDVPDDRMLEQYQL</sequence>
<keyword evidence="2" id="KW-1185">Reference proteome</keyword>
<gene>
    <name evidence="1" type="ORF">PMG25_00445</name>
</gene>
<dbReference type="EMBL" id="JAQOSO010000002">
    <property type="protein sequence ID" value="MDJ1172557.1"/>
    <property type="molecule type" value="Genomic_DNA"/>
</dbReference>
<evidence type="ECO:0000313" key="2">
    <source>
        <dbReference type="Proteomes" id="UP001235849"/>
    </source>
</evidence>
<comment type="caution">
    <text evidence="1">The sequence shown here is derived from an EMBL/GenBank/DDBJ whole genome shotgun (WGS) entry which is preliminary data.</text>
</comment>
<dbReference type="RefSeq" id="WP_283764945.1">
    <property type="nucleotide sequence ID" value="NZ_JAQOSO010000002.1"/>
</dbReference>
<organism evidence="1 2">
    <name type="scientific">Roseofilum capinflatum BLCC-M114</name>
    <dbReference type="NCBI Taxonomy" id="3022440"/>
    <lineage>
        <taxon>Bacteria</taxon>
        <taxon>Bacillati</taxon>
        <taxon>Cyanobacteriota</taxon>
        <taxon>Cyanophyceae</taxon>
        <taxon>Desertifilales</taxon>
        <taxon>Desertifilaceae</taxon>
        <taxon>Roseofilum</taxon>
        <taxon>Roseofilum capinflatum</taxon>
    </lineage>
</organism>
<protein>
    <submittedName>
        <fullName evidence="1">Uncharacterized protein</fullName>
    </submittedName>
</protein>
<evidence type="ECO:0000313" key="1">
    <source>
        <dbReference type="EMBL" id="MDJ1172557.1"/>
    </source>
</evidence>
<accession>A0ABT7B058</accession>
<proteinExistence type="predicted"/>
<name>A0ABT7B058_9CYAN</name>